<protein>
    <submittedName>
        <fullName evidence="3">DUF4283 domain-containing protein</fullName>
    </submittedName>
</protein>
<organism evidence="3 4">
    <name type="scientific">Cephalotus follicularis</name>
    <name type="common">Albany pitcher plant</name>
    <dbReference type="NCBI Taxonomy" id="3775"/>
    <lineage>
        <taxon>Eukaryota</taxon>
        <taxon>Viridiplantae</taxon>
        <taxon>Streptophyta</taxon>
        <taxon>Embryophyta</taxon>
        <taxon>Tracheophyta</taxon>
        <taxon>Spermatophyta</taxon>
        <taxon>Magnoliopsida</taxon>
        <taxon>eudicotyledons</taxon>
        <taxon>Gunneridae</taxon>
        <taxon>Pentapetalae</taxon>
        <taxon>rosids</taxon>
        <taxon>fabids</taxon>
        <taxon>Oxalidales</taxon>
        <taxon>Cephalotaceae</taxon>
        <taxon>Cephalotus</taxon>
    </lineage>
</organism>
<proteinExistence type="predicted"/>
<dbReference type="PANTHER" id="PTHR31286">
    <property type="entry name" value="GLYCINE-RICH CELL WALL STRUCTURAL PROTEIN 1.8-LIKE"/>
    <property type="match status" value="1"/>
</dbReference>
<evidence type="ECO:0000256" key="1">
    <source>
        <dbReference type="SAM" id="MobiDB-lite"/>
    </source>
</evidence>
<sequence>MPLLGPPPLVGAPPSATAPQPTGASHLLPPPPIKSYASILGPSKANPFCSLASLPNIPPIPLSPLSTSSTDGLTLISFSPADFQAAAAYHNLTLLARFPSRAPSVNVFDTHVNTSWGLSKPATVGPLDHRLISIQLQDQADLAIAWSRVSRVFNGQSFLLLRWSSDSKRRDSPLAAIWMRLPGLPLPLHNPSFLKAIGDSLGRYLCSDAYTAKLKNPRAARICVELDISKPLPSAFIAAFGVMQFHQRILIESRTSYCTHCLLQGHIASSCRNRKGKRPIVATIPSAPSGKDCCGGLLPAGTNSHGLPNLPPSLPFEALLRRPPGACGNDSMASLHSQQAPIRADAVLDPPLTPLVVSAQAHSPPIPLVGPALIPPALSPPAPPFSP</sequence>
<evidence type="ECO:0000313" key="4">
    <source>
        <dbReference type="Proteomes" id="UP000187406"/>
    </source>
</evidence>
<feature type="compositionally biased region" description="Pro residues" evidence="1">
    <location>
        <begin position="1"/>
        <end position="11"/>
    </location>
</feature>
<name>A0A1Q3C702_CEPFO</name>
<comment type="caution">
    <text evidence="3">The sequence shown here is derived from an EMBL/GenBank/DDBJ whole genome shotgun (WGS) entry which is preliminary data.</text>
</comment>
<feature type="domain" description="DUF4283" evidence="2">
    <location>
        <begin position="90"/>
        <end position="167"/>
    </location>
</feature>
<evidence type="ECO:0000259" key="2">
    <source>
        <dbReference type="Pfam" id="PF14111"/>
    </source>
</evidence>
<keyword evidence="4" id="KW-1185">Reference proteome</keyword>
<dbReference type="Pfam" id="PF14111">
    <property type="entry name" value="DUF4283"/>
    <property type="match status" value="1"/>
</dbReference>
<dbReference type="InterPro" id="IPR040256">
    <property type="entry name" value="At4g02000-like"/>
</dbReference>
<reference evidence="4" key="1">
    <citation type="submission" date="2016-04" db="EMBL/GenBank/DDBJ databases">
        <title>Cephalotus genome sequencing.</title>
        <authorList>
            <person name="Fukushima K."/>
            <person name="Hasebe M."/>
            <person name="Fang X."/>
        </authorList>
    </citation>
    <scope>NUCLEOTIDE SEQUENCE [LARGE SCALE GENOMIC DNA]</scope>
    <source>
        <strain evidence="4">cv. St1</strain>
    </source>
</reference>
<dbReference type="EMBL" id="BDDD01001437">
    <property type="protein sequence ID" value="GAV75964.1"/>
    <property type="molecule type" value="Genomic_DNA"/>
</dbReference>
<dbReference type="PANTHER" id="PTHR31286:SF99">
    <property type="entry name" value="DUF4283 DOMAIN-CONTAINING PROTEIN"/>
    <property type="match status" value="1"/>
</dbReference>
<dbReference type="InterPro" id="IPR025558">
    <property type="entry name" value="DUF4283"/>
</dbReference>
<dbReference type="InParanoid" id="A0A1Q3C702"/>
<feature type="region of interest" description="Disordered" evidence="1">
    <location>
        <begin position="1"/>
        <end position="27"/>
    </location>
</feature>
<dbReference type="OrthoDB" id="1750606at2759"/>
<gene>
    <name evidence="3" type="ORF">CFOL_v3_19440</name>
</gene>
<dbReference type="AlphaFoldDB" id="A0A1Q3C702"/>
<evidence type="ECO:0000313" key="3">
    <source>
        <dbReference type="EMBL" id="GAV75964.1"/>
    </source>
</evidence>
<dbReference type="Proteomes" id="UP000187406">
    <property type="component" value="Unassembled WGS sequence"/>
</dbReference>
<accession>A0A1Q3C702</accession>